<protein>
    <submittedName>
        <fullName evidence="1">Uncharacterized protein</fullName>
    </submittedName>
</protein>
<gene>
    <name evidence="1" type="ORF">KUCAC02_011726</name>
</gene>
<keyword evidence="2" id="KW-1185">Reference proteome</keyword>
<organism evidence="1 2">
    <name type="scientific">Chaenocephalus aceratus</name>
    <name type="common">Blackfin icefish</name>
    <name type="synonym">Chaenichthys aceratus</name>
    <dbReference type="NCBI Taxonomy" id="36190"/>
    <lineage>
        <taxon>Eukaryota</taxon>
        <taxon>Metazoa</taxon>
        <taxon>Chordata</taxon>
        <taxon>Craniata</taxon>
        <taxon>Vertebrata</taxon>
        <taxon>Euteleostomi</taxon>
        <taxon>Actinopterygii</taxon>
        <taxon>Neopterygii</taxon>
        <taxon>Teleostei</taxon>
        <taxon>Neoteleostei</taxon>
        <taxon>Acanthomorphata</taxon>
        <taxon>Eupercaria</taxon>
        <taxon>Perciformes</taxon>
        <taxon>Notothenioidei</taxon>
        <taxon>Channichthyidae</taxon>
        <taxon>Chaenocephalus</taxon>
    </lineage>
</organism>
<evidence type="ECO:0000313" key="2">
    <source>
        <dbReference type="Proteomes" id="UP001057452"/>
    </source>
</evidence>
<evidence type="ECO:0000313" key="1">
    <source>
        <dbReference type="EMBL" id="KAI4818383.1"/>
    </source>
</evidence>
<name>A0ACB9WXB6_CHAAC</name>
<accession>A0ACB9WXB6</accession>
<dbReference type="Proteomes" id="UP001057452">
    <property type="component" value="Chromosome 11"/>
</dbReference>
<comment type="caution">
    <text evidence="1">The sequence shown here is derived from an EMBL/GenBank/DDBJ whole genome shotgun (WGS) entry which is preliminary data.</text>
</comment>
<reference evidence="1" key="1">
    <citation type="submission" date="2022-05" db="EMBL/GenBank/DDBJ databases">
        <title>Chromosome-level genome of Chaenocephalus aceratus.</title>
        <authorList>
            <person name="Park H."/>
        </authorList>
    </citation>
    <scope>NUCLEOTIDE SEQUENCE</scope>
    <source>
        <strain evidence="1">KU_202001</strain>
    </source>
</reference>
<proteinExistence type="predicted"/>
<sequence length="595" mass="68564">MRAHRIYSDDRKKQSYLHFLIRLKALVSLLKGDRFGCLDSIIVYCTRREETSRISALLRTCLQGVILKENKNINSNSQAEYNPIGQKKKDLARKKIRKPLKWQAESYHAGLSSSERRRVQNNFMCGELRLVVATVAFGMGLDKSDVRGIIHYNMPKSFESYVQEIGRAGRDGEPAHCHLFLNPGDMEDKEMMEMMDMCDQENLSAPTQQDVEHTDSPEPSTAQESSHPEAAELPLQDCKDEGKEMQLEEQRVKHEEAEGSIKPKDGESQEADWLKDQEEESIDWPKERVCHTHERAIPMEATVEALDVTEEGVETLLCYLELHPQRFVELLHPTLSVCKIGCYSGPKQLQKLTKICPPIAVVLARRRMAGERVETCDQLEFDVVEVADTMGWQLALVKRGLRQLQWSSVGGRSGVSVELSSISFYFRSFGDLSDEEMDRVCQFLYNRVQNQEKTQIYQLTSSFKAFKSVAFPSASSCVDDLDESRSLRLKDLLSDYFDTRRDLSQMLAPVYIEELDKYKFSDWENQIRADIRSFLSNRSDEKFSGRAVARILHGIGSPCFPAQIYGRDRRYWRKYIQFDFNQLIRLATQEIIHFK</sequence>
<dbReference type="EMBL" id="CM043795">
    <property type="protein sequence ID" value="KAI4818383.1"/>
    <property type="molecule type" value="Genomic_DNA"/>
</dbReference>